<dbReference type="InterPro" id="IPR023393">
    <property type="entry name" value="START-like_dom_sf"/>
</dbReference>
<organism evidence="3 4">
    <name type="scientific">Peteryoungia desertarenae</name>
    <dbReference type="NCBI Taxonomy" id="1813451"/>
    <lineage>
        <taxon>Bacteria</taxon>
        <taxon>Pseudomonadati</taxon>
        <taxon>Pseudomonadota</taxon>
        <taxon>Alphaproteobacteria</taxon>
        <taxon>Hyphomicrobiales</taxon>
        <taxon>Rhizobiaceae</taxon>
        <taxon>Peteryoungia</taxon>
    </lineage>
</organism>
<protein>
    <submittedName>
        <fullName evidence="3">SRPBCC domain-containing protein</fullName>
    </submittedName>
</protein>
<dbReference type="RefSeq" id="WP_138286038.1">
    <property type="nucleotide sequence ID" value="NZ_CP058350.1"/>
</dbReference>
<feature type="domain" description="Activator of Hsp90 ATPase homologue 1/2-like C-terminal" evidence="2">
    <location>
        <begin position="12"/>
        <end position="128"/>
    </location>
</feature>
<name>A0ABX6QQJ9_9HYPH</name>
<dbReference type="InterPro" id="IPR013538">
    <property type="entry name" value="ASHA1/2-like_C"/>
</dbReference>
<dbReference type="CDD" id="cd07814">
    <property type="entry name" value="SRPBCC_CalC_Aha1-like"/>
    <property type="match status" value="1"/>
</dbReference>
<evidence type="ECO:0000313" key="3">
    <source>
        <dbReference type="EMBL" id="QLF70485.1"/>
    </source>
</evidence>
<accession>A0ABX6QQJ9</accession>
<evidence type="ECO:0000259" key="2">
    <source>
        <dbReference type="Pfam" id="PF08327"/>
    </source>
</evidence>
<proteinExistence type="inferred from homology"/>
<comment type="similarity">
    <text evidence="1">Belongs to the AHA1 family.</text>
</comment>
<dbReference type="Proteomes" id="UP000308530">
    <property type="component" value="Chromosome"/>
</dbReference>
<reference evidence="3 4" key="1">
    <citation type="submission" date="2020-06" db="EMBL/GenBank/DDBJ databases">
        <title>Genome sequence of Rhizobium sp strain ADMK78.</title>
        <authorList>
            <person name="Rahi P."/>
        </authorList>
    </citation>
    <scope>NUCLEOTIDE SEQUENCE [LARGE SCALE GENOMIC DNA]</scope>
    <source>
        <strain evidence="3 4">ADMK78</strain>
    </source>
</reference>
<gene>
    <name evidence="3" type="ORF">FE840_013605</name>
</gene>
<dbReference type="Gene3D" id="3.30.530.20">
    <property type="match status" value="1"/>
</dbReference>
<dbReference type="EMBL" id="CP058350">
    <property type="protein sequence ID" value="QLF70485.1"/>
    <property type="molecule type" value="Genomic_DNA"/>
</dbReference>
<evidence type="ECO:0000313" key="4">
    <source>
        <dbReference type="Proteomes" id="UP000308530"/>
    </source>
</evidence>
<evidence type="ECO:0000256" key="1">
    <source>
        <dbReference type="ARBA" id="ARBA00006817"/>
    </source>
</evidence>
<sequence length="138" mass="15586">MKDVEITRNLSFPREMIWQALTDSAQLGAWLMPNDFRPEIGHRFTFRTKPAPGFDGIVHCEVLELVPPERLVISWKGGPLDTRVAFELAETSTGTRLTLRHTGFAGLSNVIPRIALGFGWKDLLARKLPRHLSMQKPP</sequence>
<dbReference type="Pfam" id="PF08327">
    <property type="entry name" value="AHSA1"/>
    <property type="match status" value="1"/>
</dbReference>
<dbReference type="SUPFAM" id="SSF55961">
    <property type="entry name" value="Bet v1-like"/>
    <property type="match status" value="1"/>
</dbReference>
<keyword evidence="4" id="KW-1185">Reference proteome</keyword>